<dbReference type="EMBL" id="QCZG01000001">
    <property type="protein sequence ID" value="PWA13372.1"/>
    <property type="molecule type" value="Genomic_DNA"/>
</dbReference>
<gene>
    <name evidence="1" type="ORF">DCC39_00320</name>
</gene>
<accession>A0A2U1K7L0</accession>
<name>A0A2U1K7L0_9BACI</name>
<comment type="caution">
    <text evidence="1">The sequence shown here is derived from an EMBL/GenBank/DDBJ whole genome shotgun (WGS) entry which is preliminary data.</text>
</comment>
<dbReference type="RefSeq" id="WP_116552877.1">
    <property type="nucleotide sequence ID" value="NZ_QCZG01000001.1"/>
</dbReference>
<dbReference type="OrthoDB" id="2404998at2"/>
<sequence>MSNIIQLTGKLDYNITLDPSVWIFDDRKIELEECFHLLENKVDDIEDYTKAISEQWDKERVHGVSSPPVEKSVNQKKKDEVLKGSYVMPFRPFIENASPSKDITNVQIVQKNGEKIIAEFSKVRDAFLCFALNGKPLVEDGPVHLYFRDGSNRDHPIKNIVSFHFE</sequence>
<reference evidence="1 2" key="1">
    <citation type="submission" date="2018-04" db="EMBL/GenBank/DDBJ databases">
        <title>Camelliibacillus theae gen. nov., sp. nov., isolated from Pu'er tea.</title>
        <authorList>
            <person name="Niu L."/>
        </authorList>
    </citation>
    <scope>NUCLEOTIDE SEQUENCE [LARGE SCALE GENOMIC DNA]</scope>
    <source>
        <strain evidence="1 2">T8</strain>
    </source>
</reference>
<evidence type="ECO:0000313" key="2">
    <source>
        <dbReference type="Proteomes" id="UP000245998"/>
    </source>
</evidence>
<proteinExistence type="predicted"/>
<dbReference type="AlphaFoldDB" id="A0A2U1K7L0"/>
<evidence type="ECO:0000313" key="1">
    <source>
        <dbReference type="EMBL" id="PWA13372.1"/>
    </source>
</evidence>
<organism evidence="1 2">
    <name type="scientific">Pueribacillus theae</name>
    <dbReference type="NCBI Taxonomy" id="2171751"/>
    <lineage>
        <taxon>Bacteria</taxon>
        <taxon>Bacillati</taxon>
        <taxon>Bacillota</taxon>
        <taxon>Bacilli</taxon>
        <taxon>Bacillales</taxon>
        <taxon>Bacillaceae</taxon>
        <taxon>Pueribacillus</taxon>
    </lineage>
</organism>
<protein>
    <recommendedName>
        <fullName evidence="3">Peptidyl-prolyl cis-trans isomerase</fullName>
    </recommendedName>
</protein>
<dbReference type="Proteomes" id="UP000245998">
    <property type="component" value="Unassembled WGS sequence"/>
</dbReference>
<evidence type="ECO:0008006" key="3">
    <source>
        <dbReference type="Google" id="ProtNLM"/>
    </source>
</evidence>
<keyword evidence="2" id="KW-1185">Reference proteome</keyword>